<dbReference type="SUPFAM" id="SSF53633">
    <property type="entry name" value="Carbamate kinase-like"/>
    <property type="match status" value="1"/>
</dbReference>
<keyword evidence="4 10" id="KW-0808">Transferase</keyword>
<dbReference type="Gene3D" id="3.40.1160.10">
    <property type="entry name" value="Acetylglutamate kinase-like"/>
    <property type="match status" value="1"/>
</dbReference>
<evidence type="ECO:0000256" key="3">
    <source>
        <dbReference type="ARBA" id="ARBA00022650"/>
    </source>
</evidence>
<name>A0A9D1WAX5_9SPHI</name>
<sequence>MRKPIVVIKFGSSVLTTKENCVDERIIIEVARQIACIQKEYRLVLVSSGAVAAGRKYMPGYQGTLYDRKAAAAIGNPILLQKYSQLFRPYAIPLAQSLCERHHFANREQFLQLKKTYETLWDNGIIPIANENDVVSNRELQFSDNDELATLIAIGFGAQQLLLCTSVEGVLDDQNAVVREVGVADKTVFSMVRKETSFAGLGGMASKLHFAKLAASLGIGVTVFGIKEDEFLLKALQGEIGTRFIAEEKRLNARKKWLASGTLVSGALQLDQGAVEAVRRGSSLLAVGVEKVLRGFQAGEVFHLKTSKGEVFAIAKAKVAFDQQDVQRQNLEVANSDDIVIL</sequence>
<keyword evidence="5" id="KW-0547">Nucleotide-binding</keyword>
<evidence type="ECO:0000256" key="5">
    <source>
        <dbReference type="ARBA" id="ARBA00022741"/>
    </source>
</evidence>
<dbReference type="GO" id="GO:0008652">
    <property type="term" value="P:amino acid biosynthetic process"/>
    <property type="evidence" value="ECO:0007669"/>
    <property type="project" value="UniProtKB-KW"/>
</dbReference>
<dbReference type="EC" id="2.7.2.11" evidence="10"/>
<comment type="caution">
    <text evidence="10">The sequence shown here is derived from an EMBL/GenBank/DDBJ whole genome shotgun (WGS) entry which is preliminary data.</text>
</comment>
<evidence type="ECO:0000256" key="1">
    <source>
        <dbReference type="ARBA" id="ARBA00022490"/>
    </source>
</evidence>
<dbReference type="InterPro" id="IPR001057">
    <property type="entry name" value="Glu/AcGlu_kinase"/>
</dbReference>
<evidence type="ECO:0000256" key="4">
    <source>
        <dbReference type="ARBA" id="ARBA00022679"/>
    </source>
</evidence>
<dbReference type="InterPro" id="IPR001048">
    <property type="entry name" value="Asp/Glu/Uridylate_kinase"/>
</dbReference>
<dbReference type="InterPro" id="IPR002478">
    <property type="entry name" value="PUA"/>
</dbReference>
<feature type="domain" description="Aspartate/glutamate/uridylate kinase" evidence="8">
    <location>
        <begin position="5"/>
        <end position="224"/>
    </location>
</feature>
<keyword evidence="1" id="KW-0963">Cytoplasm</keyword>
<dbReference type="InterPro" id="IPR011529">
    <property type="entry name" value="Glu_5kinase"/>
</dbReference>
<gene>
    <name evidence="10" type="primary">proB</name>
    <name evidence="10" type="ORF">H9853_11365</name>
</gene>
<keyword evidence="6" id="KW-0418">Kinase</keyword>
<dbReference type="GO" id="GO:0005524">
    <property type="term" value="F:ATP binding"/>
    <property type="evidence" value="ECO:0007669"/>
    <property type="project" value="UniProtKB-KW"/>
</dbReference>
<dbReference type="InterPro" id="IPR036974">
    <property type="entry name" value="PUA_sf"/>
</dbReference>
<evidence type="ECO:0000313" key="10">
    <source>
        <dbReference type="EMBL" id="HIX55609.1"/>
    </source>
</evidence>
<dbReference type="InterPro" id="IPR036393">
    <property type="entry name" value="AceGlu_kinase-like_sf"/>
</dbReference>
<dbReference type="GO" id="GO:0003723">
    <property type="term" value="F:RNA binding"/>
    <property type="evidence" value="ECO:0007669"/>
    <property type="project" value="InterPro"/>
</dbReference>
<protein>
    <submittedName>
        <fullName evidence="10">Glutamate 5-kinase</fullName>
        <ecNumber evidence="10">2.7.2.11</ecNumber>
    </submittedName>
</protein>
<dbReference type="Pfam" id="PF00696">
    <property type="entry name" value="AA_kinase"/>
    <property type="match status" value="1"/>
</dbReference>
<dbReference type="SUPFAM" id="SSF88697">
    <property type="entry name" value="PUA domain-like"/>
    <property type="match status" value="1"/>
</dbReference>
<dbReference type="Proteomes" id="UP000824156">
    <property type="component" value="Unassembled WGS sequence"/>
</dbReference>
<dbReference type="EMBL" id="DXEZ01000321">
    <property type="protein sequence ID" value="HIX55609.1"/>
    <property type="molecule type" value="Genomic_DNA"/>
</dbReference>
<dbReference type="NCBIfam" id="TIGR01027">
    <property type="entry name" value="proB"/>
    <property type="match status" value="1"/>
</dbReference>
<evidence type="ECO:0000313" key="11">
    <source>
        <dbReference type="Proteomes" id="UP000824156"/>
    </source>
</evidence>
<dbReference type="Gene3D" id="2.30.130.10">
    <property type="entry name" value="PUA domain"/>
    <property type="match status" value="1"/>
</dbReference>
<evidence type="ECO:0000256" key="6">
    <source>
        <dbReference type="ARBA" id="ARBA00022777"/>
    </source>
</evidence>
<keyword evidence="2" id="KW-0028">Amino-acid biosynthesis</keyword>
<reference evidence="10" key="2">
    <citation type="submission" date="2021-04" db="EMBL/GenBank/DDBJ databases">
        <authorList>
            <person name="Gilroy R."/>
        </authorList>
    </citation>
    <scope>NUCLEOTIDE SEQUENCE</scope>
    <source>
        <strain evidence="10">1719</strain>
    </source>
</reference>
<dbReference type="Pfam" id="PF01472">
    <property type="entry name" value="PUA"/>
    <property type="match status" value="1"/>
</dbReference>
<organism evidence="10 11">
    <name type="scientific">Candidatus Sphingobacterium stercoripullorum</name>
    <dbReference type="NCBI Taxonomy" id="2838759"/>
    <lineage>
        <taxon>Bacteria</taxon>
        <taxon>Pseudomonadati</taxon>
        <taxon>Bacteroidota</taxon>
        <taxon>Sphingobacteriia</taxon>
        <taxon>Sphingobacteriales</taxon>
        <taxon>Sphingobacteriaceae</taxon>
        <taxon>Sphingobacterium</taxon>
    </lineage>
</organism>
<evidence type="ECO:0000259" key="9">
    <source>
        <dbReference type="Pfam" id="PF01472"/>
    </source>
</evidence>
<keyword evidence="7" id="KW-0067">ATP-binding</keyword>
<accession>A0A9D1WAX5</accession>
<keyword evidence="3" id="KW-0641">Proline biosynthesis</keyword>
<dbReference type="GO" id="GO:0005829">
    <property type="term" value="C:cytosol"/>
    <property type="evidence" value="ECO:0007669"/>
    <property type="project" value="TreeGrafter"/>
</dbReference>
<reference evidence="10" key="1">
    <citation type="journal article" date="2021" name="PeerJ">
        <title>Extensive microbial diversity within the chicken gut microbiome revealed by metagenomics and culture.</title>
        <authorList>
            <person name="Gilroy R."/>
            <person name="Ravi A."/>
            <person name="Getino M."/>
            <person name="Pursley I."/>
            <person name="Horton D.L."/>
            <person name="Alikhan N.F."/>
            <person name="Baker D."/>
            <person name="Gharbi K."/>
            <person name="Hall N."/>
            <person name="Watson M."/>
            <person name="Adriaenssens E.M."/>
            <person name="Foster-Nyarko E."/>
            <person name="Jarju S."/>
            <person name="Secka A."/>
            <person name="Antonio M."/>
            <person name="Oren A."/>
            <person name="Chaudhuri R.R."/>
            <person name="La Ragione R."/>
            <person name="Hildebrand F."/>
            <person name="Pallen M.J."/>
        </authorList>
    </citation>
    <scope>NUCLEOTIDE SEQUENCE</scope>
    <source>
        <strain evidence="10">1719</strain>
    </source>
</reference>
<dbReference type="PRINTS" id="PR00474">
    <property type="entry name" value="GLU5KINASE"/>
</dbReference>
<dbReference type="PANTHER" id="PTHR43654:SF1">
    <property type="entry name" value="ISOPENTENYL PHOSPHATE KINASE"/>
    <property type="match status" value="1"/>
</dbReference>
<proteinExistence type="predicted"/>
<evidence type="ECO:0000259" key="8">
    <source>
        <dbReference type="Pfam" id="PF00696"/>
    </source>
</evidence>
<dbReference type="PANTHER" id="PTHR43654">
    <property type="entry name" value="GLUTAMATE 5-KINASE"/>
    <property type="match status" value="1"/>
</dbReference>
<feature type="domain" description="PUA" evidence="9">
    <location>
        <begin position="267"/>
        <end position="319"/>
    </location>
</feature>
<dbReference type="PIRSF" id="PIRSF000729">
    <property type="entry name" value="GK"/>
    <property type="match status" value="1"/>
</dbReference>
<dbReference type="InterPro" id="IPR015947">
    <property type="entry name" value="PUA-like_sf"/>
</dbReference>
<evidence type="ECO:0000256" key="7">
    <source>
        <dbReference type="ARBA" id="ARBA00022840"/>
    </source>
</evidence>
<dbReference type="PROSITE" id="PS50890">
    <property type="entry name" value="PUA"/>
    <property type="match status" value="1"/>
</dbReference>
<dbReference type="AlphaFoldDB" id="A0A9D1WAX5"/>
<dbReference type="InterPro" id="IPR005715">
    <property type="entry name" value="Glu_5kinase/COase_Synthase"/>
</dbReference>
<dbReference type="FunFam" id="3.40.1160.10:FF:000006">
    <property type="entry name" value="Glutamate 5-kinase"/>
    <property type="match status" value="1"/>
</dbReference>
<dbReference type="GO" id="GO:0004349">
    <property type="term" value="F:glutamate 5-kinase activity"/>
    <property type="evidence" value="ECO:0007669"/>
    <property type="project" value="UniProtKB-EC"/>
</dbReference>
<evidence type="ECO:0000256" key="2">
    <source>
        <dbReference type="ARBA" id="ARBA00022605"/>
    </source>
</evidence>